<keyword evidence="2" id="KW-1185">Reference proteome</keyword>
<proteinExistence type="predicted"/>
<dbReference type="Proteomes" id="UP000784294">
    <property type="component" value="Unassembled WGS sequence"/>
</dbReference>
<accession>A0A448WHD6</accession>
<comment type="caution">
    <text evidence="1">The sequence shown here is derived from an EMBL/GenBank/DDBJ whole genome shotgun (WGS) entry which is preliminary data.</text>
</comment>
<evidence type="ECO:0000313" key="1">
    <source>
        <dbReference type="EMBL" id="VEL11777.1"/>
    </source>
</evidence>
<gene>
    <name evidence="1" type="ORF">PXEA_LOCUS5217</name>
</gene>
<evidence type="ECO:0008006" key="3">
    <source>
        <dbReference type="Google" id="ProtNLM"/>
    </source>
</evidence>
<dbReference type="EMBL" id="CAAALY010012826">
    <property type="protein sequence ID" value="VEL11777.1"/>
    <property type="molecule type" value="Genomic_DNA"/>
</dbReference>
<protein>
    <recommendedName>
        <fullName evidence="3">EGF-like domain-containing protein</fullName>
    </recommendedName>
</protein>
<dbReference type="AlphaFoldDB" id="A0A448WHD6"/>
<sequence>MGHDCSSLLNPCIVDSAFNRIAKPSSTYRPSGAQACYIEASPLNKCFPLMGTSYYQCQCGPEFQRDTTVPFDNCYSFKSSCNSRVCINGFRQLQVG</sequence>
<organism evidence="1 2">
    <name type="scientific">Protopolystoma xenopodis</name>
    <dbReference type="NCBI Taxonomy" id="117903"/>
    <lineage>
        <taxon>Eukaryota</taxon>
        <taxon>Metazoa</taxon>
        <taxon>Spiralia</taxon>
        <taxon>Lophotrochozoa</taxon>
        <taxon>Platyhelminthes</taxon>
        <taxon>Monogenea</taxon>
        <taxon>Polyopisthocotylea</taxon>
        <taxon>Polystomatidea</taxon>
        <taxon>Polystomatidae</taxon>
        <taxon>Protopolystoma</taxon>
    </lineage>
</organism>
<name>A0A448WHD6_9PLAT</name>
<reference evidence="1" key="1">
    <citation type="submission" date="2018-11" db="EMBL/GenBank/DDBJ databases">
        <authorList>
            <consortium name="Pathogen Informatics"/>
        </authorList>
    </citation>
    <scope>NUCLEOTIDE SEQUENCE</scope>
</reference>
<dbReference type="OrthoDB" id="3967at2759"/>
<evidence type="ECO:0000313" key="2">
    <source>
        <dbReference type="Proteomes" id="UP000784294"/>
    </source>
</evidence>